<feature type="chain" id="PRO_5025364495" description="Secreted protein" evidence="1">
    <location>
        <begin position="23"/>
        <end position="211"/>
    </location>
</feature>
<evidence type="ECO:0000256" key="1">
    <source>
        <dbReference type="SAM" id="SignalP"/>
    </source>
</evidence>
<sequence length="211" mass="21931">MPTRPALLAAVALWLAIPPATGARRAEDTPCFVTAGTRHPLSGLANVTSGGGGGDRTSLSGCSCRCVADSRRHRLAVFVIHRSGAGCFCTNSIKKVGFAAPNGEACRDTSLSVRFVTDVSNQTLESLGCSSGKAGSATVPSRIVQLLGLRLAGSSLGPAPPAAAVSPRQRMHRRVRAEVAGSRLPTAFTVSPLGRLSAFRRKRASLLNKKD</sequence>
<organism evidence="2 3">
    <name type="scientific">Amphibalanus amphitrite</name>
    <name type="common">Striped barnacle</name>
    <name type="synonym">Balanus amphitrite</name>
    <dbReference type="NCBI Taxonomy" id="1232801"/>
    <lineage>
        <taxon>Eukaryota</taxon>
        <taxon>Metazoa</taxon>
        <taxon>Ecdysozoa</taxon>
        <taxon>Arthropoda</taxon>
        <taxon>Crustacea</taxon>
        <taxon>Multicrustacea</taxon>
        <taxon>Cirripedia</taxon>
        <taxon>Thoracica</taxon>
        <taxon>Thoracicalcarea</taxon>
        <taxon>Balanomorpha</taxon>
        <taxon>Balanoidea</taxon>
        <taxon>Balanidae</taxon>
        <taxon>Amphibalaninae</taxon>
        <taxon>Amphibalanus</taxon>
    </lineage>
</organism>
<accession>A0A6A4WPH3</accession>
<keyword evidence="1" id="KW-0732">Signal</keyword>
<evidence type="ECO:0000313" key="2">
    <source>
        <dbReference type="EMBL" id="KAF0304038.1"/>
    </source>
</evidence>
<dbReference type="EMBL" id="VIIS01000882">
    <property type="protein sequence ID" value="KAF0304038.1"/>
    <property type="molecule type" value="Genomic_DNA"/>
</dbReference>
<feature type="signal peptide" evidence="1">
    <location>
        <begin position="1"/>
        <end position="22"/>
    </location>
</feature>
<reference evidence="2 3" key="1">
    <citation type="submission" date="2019-07" db="EMBL/GenBank/DDBJ databases">
        <title>Draft genome assembly of a fouling barnacle, Amphibalanus amphitrite (Darwin, 1854): The first reference genome for Thecostraca.</title>
        <authorList>
            <person name="Kim W."/>
        </authorList>
    </citation>
    <scope>NUCLEOTIDE SEQUENCE [LARGE SCALE GENOMIC DNA]</scope>
    <source>
        <strain evidence="2">SNU_AA5</strain>
        <tissue evidence="2">Soma without cirri and trophi</tissue>
    </source>
</reference>
<proteinExistence type="predicted"/>
<dbReference type="AlphaFoldDB" id="A0A6A4WPH3"/>
<keyword evidence="3" id="KW-1185">Reference proteome</keyword>
<comment type="caution">
    <text evidence="2">The sequence shown here is derived from an EMBL/GenBank/DDBJ whole genome shotgun (WGS) entry which is preliminary data.</text>
</comment>
<name>A0A6A4WPH3_AMPAM</name>
<protein>
    <recommendedName>
        <fullName evidence="4">Secreted protein</fullName>
    </recommendedName>
</protein>
<dbReference type="Proteomes" id="UP000440578">
    <property type="component" value="Unassembled WGS sequence"/>
</dbReference>
<evidence type="ECO:0000313" key="3">
    <source>
        <dbReference type="Proteomes" id="UP000440578"/>
    </source>
</evidence>
<dbReference type="OrthoDB" id="6405817at2759"/>
<gene>
    <name evidence="2" type="ORF">FJT64_024054</name>
</gene>
<evidence type="ECO:0008006" key="4">
    <source>
        <dbReference type="Google" id="ProtNLM"/>
    </source>
</evidence>